<dbReference type="GO" id="GO:0060090">
    <property type="term" value="F:molecular adaptor activity"/>
    <property type="evidence" value="ECO:0007669"/>
    <property type="project" value="TreeGrafter"/>
</dbReference>
<dbReference type="GO" id="GO:0007091">
    <property type="term" value="P:metaphase/anaphase transition of mitotic cell cycle"/>
    <property type="evidence" value="ECO:0007669"/>
    <property type="project" value="TreeGrafter"/>
</dbReference>
<keyword evidence="2" id="KW-0498">Mitosis</keyword>
<evidence type="ECO:0000256" key="2">
    <source>
        <dbReference type="ARBA" id="ARBA00022776"/>
    </source>
</evidence>
<dbReference type="InterPro" id="IPR046794">
    <property type="entry name" value="Apc1_MidN"/>
</dbReference>
<dbReference type="InterPro" id="IPR024990">
    <property type="entry name" value="Apc1"/>
</dbReference>
<sequence length="888" mass="101977">MTSFLLQQGHHQVVLTTVSKEPLPHHYHCGTNTTDNDENYCITKQYCFLNRGREERLVILIPSELLNNDSKRNLNKELEPPQVIWYYGSSDALRVHRKYKYSSHQQNPNIPIIPNDVCLCSFSSNEIMLCILLDNNRIEIYGESGRSFIVSLPFKIHKLWSLNNQILIMERKILSVEQKQNTNPMIYFLTNPLDEVKALASVIEPSSIPVTASDDEDVLMDGEQTFDYMKNGYESILYLYSDLFMVTHDSNTKLISLYLFLEEGFLQQIHCSENCSEYLQCNNTENLQISIFHVDTSGNRYILYIIINNTLYAFAIERNSQQDNFFLLPKFSKQDVVAVAEFNDPLVNEKLFNGNIDGCLHLMLISENSRDILILVLNGEYIMWNQSLEKGVFKKIDYVVENRFSLASSDSLFRFSLDICPSAKLVQDCLSVFQAVLSKDLHCSIFYDFQISRHASSQEWETFSALILYLGLNIGYPKPQPPEDDPWKLMEFLENNSSGNACDTRHTIDFSKLQTNSKTLVANLPLILFSLHLLYENYKLQVTEWSKMECLASLLFEIATSLQWHSYCEVYQRDFNYSLTSRSQTTLPNMTIELKNDNIKFLNEYYANGVMPPNIISWLEEILFKGSVDKSCLYPVISNCNATSLSKKVCRLFSLLVNGSDDVYNIHQSSSTTDDIYMDTNNLQVLSELAPHERVAIALLQEGFTSIDQLEFIPFSISLPIREALILCRNSNQPVTRTTKFCKLIEREDLSINNNQSEMERPFREKQIIVEFSKIAGALPPDSSSNSASSETDEDIGHMIWSEDRRLEQVSNMLDSSRPTQIQKHTLQLTEDDLDGFDPNDAPDLQRHILLNIKQQLLSFCIGEECLHFQANVTSMAPSLETLQPVMF</sequence>
<evidence type="ECO:0000313" key="5">
    <source>
        <dbReference type="EMBL" id="KAG2382692.1"/>
    </source>
</evidence>
<organism evidence="5 6">
    <name type="scientific">Naegleria lovaniensis</name>
    <name type="common">Amoeba</name>
    <dbReference type="NCBI Taxonomy" id="51637"/>
    <lineage>
        <taxon>Eukaryota</taxon>
        <taxon>Discoba</taxon>
        <taxon>Heterolobosea</taxon>
        <taxon>Tetramitia</taxon>
        <taxon>Eutetramitia</taxon>
        <taxon>Vahlkampfiidae</taxon>
        <taxon>Naegleria</taxon>
    </lineage>
</organism>
<protein>
    <recommendedName>
        <fullName evidence="4">Anaphase-promoting complex subunit 1 middle domain-containing protein</fullName>
    </recommendedName>
</protein>
<proteinExistence type="predicted"/>
<gene>
    <name evidence="5" type="ORF">C9374_005272</name>
</gene>
<dbReference type="GO" id="GO:0051301">
    <property type="term" value="P:cell division"/>
    <property type="evidence" value="ECO:0007669"/>
    <property type="project" value="UniProtKB-KW"/>
</dbReference>
<dbReference type="PANTHER" id="PTHR12827:SF3">
    <property type="entry name" value="ANAPHASE-PROMOTING COMPLEX SUBUNIT 1"/>
    <property type="match status" value="1"/>
</dbReference>
<dbReference type="RefSeq" id="XP_044548371.1">
    <property type="nucleotide sequence ID" value="XM_044695004.1"/>
</dbReference>
<dbReference type="EMBL" id="PYSW02000023">
    <property type="protein sequence ID" value="KAG2382692.1"/>
    <property type="molecule type" value="Genomic_DNA"/>
</dbReference>
<dbReference type="GO" id="GO:0070979">
    <property type="term" value="P:protein K11-linked ubiquitination"/>
    <property type="evidence" value="ECO:0007669"/>
    <property type="project" value="TreeGrafter"/>
</dbReference>
<evidence type="ECO:0000256" key="1">
    <source>
        <dbReference type="ARBA" id="ARBA00022618"/>
    </source>
</evidence>
<evidence type="ECO:0000256" key="3">
    <source>
        <dbReference type="ARBA" id="ARBA00023306"/>
    </source>
</evidence>
<feature type="domain" description="Anaphase-promoting complex subunit 1 middle" evidence="4">
    <location>
        <begin position="509"/>
        <end position="751"/>
    </location>
</feature>
<dbReference type="GeneID" id="68097727"/>
<accession>A0AA88GQK4</accession>
<dbReference type="Proteomes" id="UP000816034">
    <property type="component" value="Unassembled WGS sequence"/>
</dbReference>
<dbReference type="Pfam" id="PF20518">
    <property type="entry name" value="Apc1_MidN"/>
    <property type="match status" value="1"/>
</dbReference>
<dbReference type="GO" id="GO:0031145">
    <property type="term" value="P:anaphase-promoting complex-dependent catabolic process"/>
    <property type="evidence" value="ECO:0007669"/>
    <property type="project" value="TreeGrafter"/>
</dbReference>
<evidence type="ECO:0000259" key="4">
    <source>
        <dbReference type="Pfam" id="PF20518"/>
    </source>
</evidence>
<name>A0AA88GQK4_NAELO</name>
<dbReference type="PANTHER" id="PTHR12827">
    <property type="entry name" value="MEIOTIC CHECKPOINT REGULATOR TSG24 FAMILY MEMBER"/>
    <property type="match status" value="1"/>
</dbReference>
<keyword evidence="1" id="KW-0132">Cell division</keyword>
<comment type="caution">
    <text evidence="5">The sequence shown here is derived from an EMBL/GenBank/DDBJ whole genome shotgun (WGS) entry which is preliminary data.</text>
</comment>
<dbReference type="GO" id="GO:0005680">
    <property type="term" value="C:anaphase-promoting complex"/>
    <property type="evidence" value="ECO:0007669"/>
    <property type="project" value="InterPro"/>
</dbReference>
<dbReference type="AlphaFoldDB" id="A0AA88GQK4"/>
<evidence type="ECO:0000313" key="6">
    <source>
        <dbReference type="Proteomes" id="UP000816034"/>
    </source>
</evidence>
<keyword evidence="3" id="KW-0131">Cell cycle</keyword>
<keyword evidence="6" id="KW-1185">Reference proteome</keyword>
<reference evidence="5 6" key="1">
    <citation type="journal article" date="2018" name="BMC Genomics">
        <title>The genome of Naegleria lovaniensis, the basis for a comparative approach to unravel pathogenicity factors of the human pathogenic amoeba N. fowleri.</title>
        <authorList>
            <person name="Liechti N."/>
            <person name="Schurch N."/>
            <person name="Bruggmann R."/>
            <person name="Wittwer M."/>
        </authorList>
    </citation>
    <scope>NUCLEOTIDE SEQUENCE [LARGE SCALE GENOMIC DNA]</scope>
    <source>
        <strain evidence="5 6">ATCC 30569</strain>
    </source>
</reference>